<organism evidence="1 2">
    <name type="scientific">Petrolisthes manimaculis</name>
    <dbReference type="NCBI Taxonomy" id="1843537"/>
    <lineage>
        <taxon>Eukaryota</taxon>
        <taxon>Metazoa</taxon>
        <taxon>Ecdysozoa</taxon>
        <taxon>Arthropoda</taxon>
        <taxon>Crustacea</taxon>
        <taxon>Multicrustacea</taxon>
        <taxon>Malacostraca</taxon>
        <taxon>Eumalacostraca</taxon>
        <taxon>Eucarida</taxon>
        <taxon>Decapoda</taxon>
        <taxon>Pleocyemata</taxon>
        <taxon>Anomura</taxon>
        <taxon>Galatheoidea</taxon>
        <taxon>Porcellanidae</taxon>
        <taxon>Petrolisthes</taxon>
    </lineage>
</organism>
<dbReference type="GO" id="GO:0071897">
    <property type="term" value="P:DNA biosynthetic process"/>
    <property type="evidence" value="ECO:0007669"/>
    <property type="project" value="UniProtKB-ARBA"/>
</dbReference>
<sequence length="299" mass="33502">MEETESSTIRTNVKLCNSEILANLSQILQHLPSDHACDLEKLLKTFPQICSDVPQQCRLVEHDIVLVEGAQPVKQAFYRVSSTKRKILQEEIDYMLSHDLVERSDSPWSSPCLLVPKPEGSYRMCTDYRKINRLTVPDCYPLPRIDDIIDNLGHVKFVTTIDLLRGYYQKRTHLNQLQIVLSKLATADALSRNAPIASVKHTNLPSDSASLRNDSTYSKCPIHSCTLSDSASLRNDSTYSKCPIHSCTLSDSASLRNDSTYTKCPIHSCTLSDSASLRNDPTYIASVPYTPAHCLTQRA</sequence>
<dbReference type="SUPFAM" id="SSF56672">
    <property type="entry name" value="DNA/RNA polymerases"/>
    <property type="match status" value="1"/>
</dbReference>
<dbReference type="InterPro" id="IPR053134">
    <property type="entry name" value="RNA-dir_DNA_polymerase"/>
</dbReference>
<dbReference type="InterPro" id="IPR043502">
    <property type="entry name" value="DNA/RNA_pol_sf"/>
</dbReference>
<evidence type="ECO:0008006" key="3">
    <source>
        <dbReference type="Google" id="ProtNLM"/>
    </source>
</evidence>
<protein>
    <recommendedName>
        <fullName evidence="3">Gag-pol polyprotein</fullName>
    </recommendedName>
</protein>
<name>A0AAE1UJ23_9EUCA</name>
<dbReference type="EMBL" id="JAWZYT010000531">
    <property type="protein sequence ID" value="KAK4322191.1"/>
    <property type="molecule type" value="Genomic_DNA"/>
</dbReference>
<dbReference type="Proteomes" id="UP001292094">
    <property type="component" value="Unassembled WGS sequence"/>
</dbReference>
<dbReference type="CDD" id="cd01647">
    <property type="entry name" value="RT_LTR"/>
    <property type="match status" value="1"/>
</dbReference>
<proteinExistence type="predicted"/>
<keyword evidence="2" id="KW-1185">Reference proteome</keyword>
<gene>
    <name evidence="1" type="ORF">Pmani_006990</name>
</gene>
<evidence type="ECO:0000313" key="2">
    <source>
        <dbReference type="Proteomes" id="UP001292094"/>
    </source>
</evidence>
<comment type="caution">
    <text evidence="1">The sequence shown here is derived from an EMBL/GenBank/DDBJ whole genome shotgun (WGS) entry which is preliminary data.</text>
</comment>
<dbReference type="AlphaFoldDB" id="A0AAE1UJ23"/>
<evidence type="ECO:0000313" key="1">
    <source>
        <dbReference type="EMBL" id="KAK4322191.1"/>
    </source>
</evidence>
<accession>A0AAE1UJ23</accession>
<dbReference type="PANTHER" id="PTHR24559:SF454">
    <property type="entry name" value="RIBONUCLEASE H"/>
    <property type="match status" value="1"/>
</dbReference>
<dbReference type="PANTHER" id="PTHR24559">
    <property type="entry name" value="TRANSPOSON TY3-I GAG-POL POLYPROTEIN"/>
    <property type="match status" value="1"/>
</dbReference>
<reference evidence="1" key="1">
    <citation type="submission" date="2023-11" db="EMBL/GenBank/DDBJ databases">
        <title>Genome assemblies of two species of porcelain crab, Petrolisthes cinctipes and Petrolisthes manimaculis (Anomura: Porcellanidae).</title>
        <authorList>
            <person name="Angst P."/>
        </authorList>
    </citation>
    <scope>NUCLEOTIDE SEQUENCE</scope>
    <source>
        <strain evidence="1">PB745_02</strain>
        <tissue evidence="1">Gill</tissue>
    </source>
</reference>
<dbReference type="Gene3D" id="3.10.10.10">
    <property type="entry name" value="HIV Type 1 Reverse Transcriptase, subunit A, domain 1"/>
    <property type="match status" value="1"/>
</dbReference>